<dbReference type="EMBL" id="LSDD01000113">
    <property type="protein sequence ID" value="KXB63303.1"/>
    <property type="molecule type" value="Genomic_DNA"/>
</dbReference>
<name>A0A134A6H8_9FUSO</name>
<keyword evidence="2" id="KW-1185">Reference proteome</keyword>
<comment type="caution">
    <text evidence="1">The sequence shown here is derived from an EMBL/GenBank/DDBJ whole genome shotgun (WGS) entry which is preliminary data.</text>
</comment>
<dbReference type="PATRIC" id="fig|157687.3.peg.1555"/>
<dbReference type="Pfam" id="PF10934">
    <property type="entry name" value="Sheath_initiator"/>
    <property type="match status" value="1"/>
</dbReference>
<sequence>MIFLLQFFRKAVDMKSVESWQTQKDNNKEIDVVMGKNIVLSSEIEKIRLRLENKLRLFFNEWFLHKNEGIYWIKRNENNGQIGNLLEKFNIETQVKETILADEDVAEIIKFESDFKNGTGNYNFKVEMLLKNGKTLAF</sequence>
<gene>
    <name evidence="1" type="ORF">HMPREF3180_01563</name>
</gene>
<reference evidence="2" key="1">
    <citation type="submission" date="2016-01" db="EMBL/GenBank/DDBJ databases">
        <authorList>
            <person name="Mitreva M."/>
            <person name="Pepin K.H."/>
            <person name="Mihindukulasuriya K.A."/>
            <person name="Fulton R."/>
            <person name="Fronick C."/>
            <person name="O'Laughlin M."/>
            <person name="Miner T."/>
            <person name="Herter B."/>
            <person name="Rosa B.A."/>
            <person name="Cordes M."/>
            <person name="Tomlinson C."/>
            <person name="Wollam A."/>
            <person name="Palsikar V.B."/>
            <person name="Mardis E.R."/>
            <person name="Wilson R.K."/>
        </authorList>
    </citation>
    <scope>NUCLEOTIDE SEQUENCE [LARGE SCALE GENOMIC DNA]</scope>
    <source>
        <strain evidence="2">KA00185</strain>
    </source>
</reference>
<evidence type="ECO:0000313" key="2">
    <source>
        <dbReference type="Proteomes" id="UP000070483"/>
    </source>
</evidence>
<protein>
    <submittedName>
        <fullName evidence="1">Uncharacterized protein</fullName>
    </submittedName>
</protein>
<accession>A0A134A6H8</accession>
<dbReference type="Proteomes" id="UP000070483">
    <property type="component" value="Unassembled WGS sequence"/>
</dbReference>
<dbReference type="AlphaFoldDB" id="A0A134A6H8"/>
<dbReference type="STRING" id="157687.HMPREF3180_01563"/>
<evidence type="ECO:0000313" key="1">
    <source>
        <dbReference type="EMBL" id="KXB63303.1"/>
    </source>
</evidence>
<proteinExistence type="predicted"/>
<organism evidence="1 2">
    <name type="scientific">Leptotrichia wadei</name>
    <dbReference type="NCBI Taxonomy" id="157687"/>
    <lineage>
        <taxon>Bacteria</taxon>
        <taxon>Fusobacteriati</taxon>
        <taxon>Fusobacteriota</taxon>
        <taxon>Fusobacteriia</taxon>
        <taxon>Fusobacteriales</taxon>
        <taxon>Leptotrichiaceae</taxon>
        <taxon>Leptotrichia</taxon>
    </lineage>
</organism>
<dbReference type="InterPro" id="IPR020288">
    <property type="entry name" value="Sheath_initiator"/>
</dbReference>